<dbReference type="EMBL" id="CADIKH010000228">
    <property type="protein sequence ID" value="CAB3775005.1"/>
    <property type="molecule type" value="Genomic_DNA"/>
</dbReference>
<evidence type="ECO:0000313" key="3">
    <source>
        <dbReference type="Proteomes" id="UP000494363"/>
    </source>
</evidence>
<keyword evidence="3" id="KW-1185">Reference proteome</keyword>
<dbReference type="SUPFAM" id="SSF103473">
    <property type="entry name" value="MFS general substrate transporter"/>
    <property type="match status" value="1"/>
</dbReference>
<organism evidence="2 3">
    <name type="scientific">Paraburkholderia humisilvae</name>
    <dbReference type="NCBI Taxonomy" id="627669"/>
    <lineage>
        <taxon>Bacteria</taxon>
        <taxon>Pseudomonadati</taxon>
        <taxon>Pseudomonadota</taxon>
        <taxon>Betaproteobacteria</taxon>
        <taxon>Burkholderiales</taxon>
        <taxon>Burkholderiaceae</taxon>
        <taxon>Paraburkholderia</taxon>
    </lineage>
</organism>
<protein>
    <submittedName>
        <fullName evidence="2">Uncharacterized protein</fullName>
    </submittedName>
</protein>
<accession>A0A6J5FCQ0</accession>
<name>A0A6J5FCQ0_9BURK</name>
<gene>
    <name evidence="2" type="ORF">LMG29542_08387</name>
</gene>
<dbReference type="Proteomes" id="UP000494363">
    <property type="component" value="Unassembled WGS sequence"/>
</dbReference>
<dbReference type="InterPro" id="IPR036259">
    <property type="entry name" value="MFS_trans_sf"/>
</dbReference>
<keyword evidence="1" id="KW-1133">Transmembrane helix</keyword>
<sequence>MFTGVYNESASSYAMLQTGGAVMTVLVLMFVAHSHTSPKVSGIASYLLIVAGGLLTAWISIPFIYSMGFMLVVGFEKMFNVFIRSSRQKLIPKEDFGKTVGFIVMLNNLTQPLAGGGRLLR</sequence>
<evidence type="ECO:0000256" key="1">
    <source>
        <dbReference type="SAM" id="Phobius"/>
    </source>
</evidence>
<keyword evidence="1" id="KW-0812">Transmembrane</keyword>
<evidence type="ECO:0000313" key="2">
    <source>
        <dbReference type="EMBL" id="CAB3775005.1"/>
    </source>
</evidence>
<keyword evidence="1" id="KW-0472">Membrane</keyword>
<feature type="transmembrane region" description="Helical" evidence="1">
    <location>
        <begin position="12"/>
        <end position="31"/>
    </location>
</feature>
<proteinExistence type="predicted"/>
<feature type="transmembrane region" description="Helical" evidence="1">
    <location>
        <begin position="43"/>
        <end position="61"/>
    </location>
</feature>
<dbReference type="RefSeq" id="WP_175233406.1">
    <property type="nucleotide sequence ID" value="NZ_CADIKH010000228.1"/>
</dbReference>
<dbReference type="AlphaFoldDB" id="A0A6J5FCQ0"/>
<reference evidence="2 3" key="1">
    <citation type="submission" date="2020-04" db="EMBL/GenBank/DDBJ databases">
        <authorList>
            <person name="De Canck E."/>
        </authorList>
    </citation>
    <scope>NUCLEOTIDE SEQUENCE [LARGE SCALE GENOMIC DNA]</scope>
    <source>
        <strain evidence="2 3">LMG 29542</strain>
    </source>
</reference>